<protein>
    <submittedName>
        <fullName evidence="2">Uncharacterized protein</fullName>
    </submittedName>
</protein>
<feature type="region of interest" description="Disordered" evidence="1">
    <location>
        <begin position="1"/>
        <end position="30"/>
    </location>
</feature>
<evidence type="ECO:0000313" key="3">
    <source>
        <dbReference type="Proteomes" id="UP001221150"/>
    </source>
</evidence>
<accession>A0ABT6A9X7</accession>
<sequence>MTDGDLFPPRDCAHRAGDGDLLPPPDPTHRIACRIDPRDLRRLDLYAALTAAGIAPWPGDREAVEQLSALPTSVHVALHRWLGSTG</sequence>
<evidence type="ECO:0000313" key="2">
    <source>
        <dbReference type="EMBL" id="MDF3301457.1"/>
    </source>
</evidence>
<keyword evidence="3" id="KW-1185">Reference proteome</keyword>
<reference evidence="2 3" key="1">
    <citation type="submission" date="2023-03" db="EMBL/GenBank/DDBJ databases">
        <title>Draft genome sequence of Streptomyces sp. K1PA1 isolated from peat swamp forest in Thailand.</title>
        <authorList>
            <person name="Klaysubun C."/>
            <person name="Duangmal K."/>
        </authorList>
    </citation>
    <scope>NUCLEOTIDE SEQUENCE [LARGE SCALE GENOMIC DNA]</scope>
    <source>
        <strain evidence="2 3">K1PA1</strain>
    </source>
</reference>
<name>A0ABT6A9X7_9ACTN</name>
<gene>
    <name evidence="2" type="ORF">P3H78_23100</name>
</gene>
<evidence type="ECO:0000256" key="1">
    <source>
        <dbReference type="SAM" id="MobiDB-lite"/>
    </source>
</evidence>
<dbReference type="Proteomes" id="UP001221150">
    <property type="component" value="Unassembled WGS sequence"/>
</dbReference>
<dbReference type="EMBL" id="JARJBB010000013">
    <property type="protein sequence ID" value="MDF3301457.1"/>
    <property type="molecule type" value="Genomic_DNA"/>
</dbReference>
<proteinExistence type="predicted"/>
<organism evidence="2 3">
    <name type="scientific">Streptomyces tropicalis</name>
    <dbReference type="NCBI Taxonomy" id="3034234"/>
    <lineage>
        <taxon>Bacteria</taxon>
        <taxon>Bacillati</taxon>
        <taxon>Actinomycetota</taxon>
        <taxon>Actinomycetes</taxon>
        <taxon>Kitasatosporales</taxon>
        <taxon>Streptomycetaceae</taxon>
        <taxon>Streptomyces</taxon>
    </lineage>
</organism>
<comment type="caution">
    <text evidence="2">The sequence shown here is derived from an EMBL/GenBank/DDBJ whole genome shotgun (WGS) entry which is preliminary data.</text>
</comment>